<reference evidence="1 2" key="1">
    <citation type="submission" date="2023-03" db="EMBL/GenBank/DDBJ databases">
        <title>High recombination rates correlate with genetic variation in Cardiocondyla obscurior ants.</title>
        <authorList>
            <person name="Errbii M."/>
        </authorList>
    </citation>
    <scope>NUCLEOTIDE SEQUENCE [LARGE SCALE GENOMIC DNA]</scope>
    <source>
        <strain evidence="1">Alpha-2009</strain>
        <tissue evidence="1">Whole body</tissue>
    </source>
</reference>
<accession>A0AAW2F7D4</accession>
<organism evidence="1 2">
    <name type="scientific">Cardiocondyla obscurior</name>
    <dbReference type="NCBI Taxonomy" id="286306"/>
    <lineage>
        <taxon>Eukaryota</taxon>
        <taxon>Metazoa</taxon>
        <taxon>Ecdysozoa</taxon>
        <taxon>Arthropoda</taxon>
        <taxon>Hexapoda</taxon>
        <taxon>Insecta</taxon>
        <taxon>Pterygota</taxon>
        <taxon>Neoptera</taxon>
        <taxon>Endopterygota</taxon>
        <taxon>Hymenoptera</taxon>
        <taxon>Apocrita</taxon>
        <taxon>Aculeata</taxon>
        <taxon>Formicoidea</taxon>
        <taxon>Formicidae</taxon>
        <taxon>Myrmicinae</taxon>
        <taxon>Cardiocondyla</taxon>
    </lineage>
</organism>
<proteinExistence type="predicted"/>
<gene>
    <name evidence="1" type="ORF">PUN28_014031</name>
</gene>
<dbReference type="AlphaFoldDB" id="A0AAW2F7D4"/>
<sequence>MTEKLKTKRHLSISEFFDAEALKTLAKYQGLGKVTWWDVQSTVPANSAVENGTHYKKGVATKLAEAAYINPEKIRYEPPPSRVFEANLPVAARSEFFSDLKKFPFFDWFTACQSNNRNFFLVPRKSATSHHCHH</sequence>
<comment type="caution">
    <text evidence="1">The sequence shown here is derived from an EMBL/GenBank/DDBJ whole genome shotgun (WGS) entry which is preliminary data.</text>
</comment>
<dbReference type="EMBL" id="JADYXP020000014">
    <property type="protein sequence ID" value="KAL0110798.1"/>
    <property type="molecule type" value="Genomic_DNA"/>
</dbReference>
<name>A0AAW2F7D4_9HYME</name>
<protein>
    <submittedName>
        <fullName evidence="1">Uncharacterized protein</fullName>
    </submittedName>
</protein>
<keyword evidence="2" id="KW-1185">Reference proteome</keyword>
<evidence type="ECO:0000313" key="1">
    <source>
        <dbReference type="EMBL" id="KAL0110798.1"/>
    </source>
</evidence>
<evidence type="ECO:0000313" key="2">
    <source>
        <dbReference type="Proteomes" id="UP001430953"/>
    </source>
</evidence>
<dbReference type="Proteomes" id="UP001430953">
    <property type="component" value="Unassembled WGS sequence"/>
</dbReference>